<evidence type="ECO:0000256" key="9">
    <source>
        <dbReference type="ARBA" id="ARBA00022884"/>
    </source>
</evidence>
<keyword evidence="8" id="KW-0067">ATP-binding</keyword>
<evidence type="ECO:0000256" key="7">
    <source>
        <dbReference type="ARBA" id="ARBA00022806"/>
    </source>
</evidence>
<comment type="similarity">
    <text evidence="2">Belongs to the DNA2/NAM7 helicase family. SDE3 subfamily.</text>
</comment>
<feature type="domain" description="Helicase MOV-10 Ig-like" evidence="14">
    <location>
        <begin position="136"/>
        <end position="247"/>
    </location>
</feature>
<dbReference type="PANTHER" id="PTHR45418:SF1">
    <property type="entry name" value="CANCER_TESTIS ANTIGEN 55"/>
    <property type="match status" value="1"/>
</dbReference>
<keyword evidence="10" id="KW-0943">RNA-mediated gene silencing</keyword>
<evidence type="ECO:0000259" key="15">
    <source>
        <dbReference type="Pfam" id="PF21634"/>
    </source>
</evidence>
<evidence type="ECO:0000256" key="4">
    <source>
        <dbReference type="ARBA" id="ARBA00022490"/>
    </source>
</evidence>
<dbReference type="SUPFAM" id="SSF52540">
    <property type="entry name" value="P-loop containing nucleoside triphosphate hydrolases"/>
    <property type="match status" value="1"/>
</dbReference>
<feature type="domain" description="Helicase MOV-10 N-terminal" evidence="13">
    <location>
        <begin position="11"/>
        <end position="62"/>
    </location>
</feature>
<evidence type="ECO:0000259" key="11">
    <source>
        <dbReference type="Pfam" id="PF13086"/>
    </source>
</evidence>
<evidence type="ECO:0000256" key="3">
    <source>
        <dbReference type="ARBA" id="ARBA00012552"/>
    </source>
</evidence>
<sequence length="810" mass="93596">MVKHTLDQIGKIGLNFLTYLEDNGLLKTCAKPELKEIYERKFKVTQQRRVPCFSSVLYVLFRRTRMLVVTNGYIYFKGTDDWKNRKDSTKLRFLNDNVSQQEHTEILKVMKEIRTAGRRDDFLKSSNFEITCDPPELESSPGYVTLDLREKKKSSFVLHIKNISEETYLLKKCLFLRKSTAMTLSDQFGCTLLTKNAREVEIPPGADYKITVNCQINEKVGSYCSDLFFRFSPENSQQSHLVMRYLRTFRSNDIVELLKPTEPYKRMRISRDNNIRILRGERLMGSDTANKLQMTRQLPYYHVTPEICSAYDQRIFSRDVATLNDKDKQLIEELSDDLDFNTYRRKFSTLLQLEEKQAEHDIHFYDINGAKLEREGNRFRLKVPGLSERRPSVLKGDRIFLRLASGQSLGDIKYEGYVHQVELNSVLLGLHQNFKQMFMDGMKFNVSFTFNRLTVRLQHRAVENLTQPWIKKILFPDASDEDVAQTNPELRIYNAMISNNEEQLLAIKAIVHGRSRVPYIIFGPPGTGKTVTMVEAIKQVAIQQKKRVLICAPSNSACDLLVDRLLQHVGKNEIFRMHAMTRPWRDVPDKVKEVSNYDASERDYYYPTKENLQKYYILATTLVTAGRLSSANFPTGHFDYIFVDEAGHAVEPECMIAVDCLLNKTGRLVLAGDPKQLGPVLRSKAAVEYGLAVSYLERLMENQDIYQQHDEGYDHHVITKLLKNYRSHKAILEIPNECFYDNELKEEADPIVSNQFCSWKHLPKPEKNFPVIFHGVKGKDEREANSPSYFNAEEASVVSDVSSNETKASV</sequence>
<keyword evidence="9" id="KW-0694">RNA-binding</keyword>
<keyword evidence="7" id="KW-0347">Helicase</keyword>
<dbReference type="InterPro" id="IPR041677">
    <property type="entry name" value="DNA2/NAM7_AAA_11"/>
</dbReference>
<dbReference type="InterPro" id="IPR049075">
    <property type="entry name" value="MOV-10_N"/>
</dbReference>
<comment type="subcellular location">
    <subcellularLocation>
        <location evidence="1">Cytoplasm</location>
        <location evidence="1">P-body</location>
    </subcellularLocation>
</comment>
<evidence type="ECO:0000313" key="18">
    <source>
        <dbReference type="Proteomes" id="UP001642483"/>
    </source>
</evidence>
<evidence type="ECO:0000256" key="6">
    <source>
        <dbReference type="ARBA" id="ARBA00022801"/>
    </source>
</evidence>
<accession>A0ABP0G4Q4</accession>
<keyword evidence="6" id="KW-0378">Hydrolase</keyword>
<dbReference type="CDD" id="cd18038">
    <property type="entry name" value="DEXXQc_Helz-like"/>
    <property type="match status" value="1"/>
</dbReference>
<protein>
    <recommendedName>
        <fullName evidence="3">RNA helicase</fullName>
        <ecNumber evidence="3">3.6.4.13</ecNumber>
    </recommendedName>
</protein>
<dbReference type="InterPro" id="IPR026122">
    <property type="entry name" value="MOV-10/SDE3_DEXXQ/H-box"/>
</dbReference>
<name>A0ABP0G4Q4_CLALP</name>
<dbReference type="Pfam" id="PF21635">
    <property type="entry name" value="Mov-10_helical"/>
    <property type="match status" value="1"/>
</dbReference>
<reference evidence="17 18" key="1">
    <citation type="submission" date="2024-02" db="EMBL/GenBank/DDBJ databases">
        <authorList>
            <person name="Daric V."/>
            <person name="Darras S."/>
        </authorList>
    </citation>
    <scope>NUCLEOTIDE SEQUENCE [LARGE SCALE GENOMIC DNA]</scope>
</reference>
<keyword evidence="18" id="KW-1185">Reference proteome</keyword>
<keyword evidence="5" id="KW-0547">Nucleotide-binding</keyword>
<dbReference type="InterPro" id="IPR049077">
    <property type="entry name" value="MOV-10_Ig-like"/>
</dbReference>
<feature type="domain" description="DNA2/NAM7 helicase helicase" evidence="11">
    <location>
        <begin position="500"/>
        <end position="595"/>
    </location>
</feature>
<feature type="domain" description="Helicase MOV-10 helical" evidence="16">
    <location>
        <begin position="298"/>
        <end position="362"/>
    </location>
</feature>
<dbReference type="Pfam" id="PF13087">
    <property type="entry name" value="AAA_12"/>
    <property type="match status" value="1"/>
</dbReference>
<evidence type="ECO:0000256" key="8">
    <source>
        <dbReference type="ARBA" id="ARBA00022840"/>
    </source>
</evidence>
<dbReference type="InterPro" id="IPR049080">
    <property type="entry name" value="MOV-10-like_beta-barrel"/>
</dbReference>
<dbReference type="Proteomes" id="UP001642483">
    <property type="component" value="Unassembled WGS sequence"/>
</dbReference>
<proteinExistence type="inferred from homology"/>
<dbReference type="InterPro" id="IPR027417">
    <property type="entry name" value="P-loop_NTPase"/>
</dbReference>
<dbReference type="Pfam" id="PF21632">
    <property type="entry name" value="MOV-10_N"/>
    <property type="match status" value="1"/>
</dbReference>
<feature type="domain" description="DNA2/NAM7 helicase helicase" evidence="11">
    <location>
        <begin position="609"/>
        <end position="684"/>
    </location>
</feature>
<dbReference type="Pfam" id="PF21634">
    <property type="entry name" value="MOV-10_beta-barrel"/>
    <property type="match status" value="1"/>
</dbReference>
<evidence type="ECO:0000256" key="1">
    <source>
        <dbReference type="ARBA" id="ARBA00004201"/>
    </source>
</evidence>
<evidence type="ECO:0000256" key="10">
    <source>
        <dbReference type="ARBA" id="ARBA00023158"/>
    </source>
</evidence>
<evidence type="ECO:0000259" key="14">
    <source>
        <dbReference type="Pfam" id="PF21633"/>
    </source>
</evidence>
<comment type="caution">
    <text evidence="17">The sequence shown here is derived from an EMBL/GenBank/DDBJ whole genome shotgun (WGS) entry which is preliminary data.</text>
</comment>
<dbReference type="Pfam" id="PF21633">
    <property type="entry name" value="MOV-10_Ig-like"/>
    <property type="match status" value="1"/>
</dbReference>
<evidence type="ECO:0000259" key="12">
    <source>
        <dbReference type="Pfam" id="PF13087"/>
    </source>
</evidence>
<evidence type="ECO:0000259" key="13">
    <source>
        <dbReference type="Pfam" id="PF21632"/>
    </source>
</evidence>
<feature type="domain" description="DNA2/NAM7 helicase-like C-terminal" evidence="12">
    <location>
        <begin position="693"/>
        <end position="801"/>
    </location>
</feature>
<organism evidence="17 18">
    <name type="scientific">Clavelina lepadiformis</name>
    <name type="common">Light-bulb sea squirt</name>
    <name type="synonym">Ascidia lepadiformis</name>
    <dbReference type="NCBI Taxonomy" id="159417"/>
    <lineage>
        <taxon>Eukaryota</taxon>
        <taxon>Metazoa</taxon>
        <taxon>Chordata</taxon>
        <taxon>Tunicata</taxon>
        <taxon>Ascidiacea</taxon>
        <taxon>Aplousobranchia</taxon>
        <taxon>Clavelinidae</taxon>
        <taxon>Clavelina</taxon>
    </lineage>
</organism>
<dbReference type="EMBL" id="CAWYQH010000102">
    <property type="protein sequence ID" value="CAK8686545.1"/>
    <property type="molecule type" value="Genomic_DNA"/>
</dbReference>
<keyword evidence="4" id="KW-0963">Cytoplasm</keyword>
<dbReference type="Gene3D" id="3.40.50.300">
    <property type="entry name" value="P-loop containing nucleotide triphosphate hydrolases"/>
    <property type="match status" value="2"/>
</dbReference>
<dbReference type="InterPro" id="IPR041679">
    <property type="entry name" value="DNA2/NAM7-like_C"/>
</dbReference>
<feature type="domain" description="Helicase MOV-10-like beta-barrel" evidence="15">
    <location>
        <begin position="365"/>
        <end position="448"/>
    </location>
</feature>
<dbReference type="Pfam" id="PF13086">
    <property type="entry name" value="AAA_11"/>
    <property type="match status" value="2"/>
</dbReference>
<dbReference type="EC" id="3.6.4.13" evidence="3"/>
<evidence type="ECO:0000259" key="16">
    <source>
        <dbReference type="Pfam" id="PF21635"/>
    </source>
</evidence>
<dbReference type="InterPro" id="IPR049079">
    <property type="entry name" value="Mov-10_helical"/>
</dbReference>
<evidence type="ECO:0000256" key="5">
    <source>
        <dbReference type="ARBA" id="ARBA00022741"/>
    </source>
</evidence>
<dbReference type="PANTHER" id="PTHR45418">
    <property type="entry name" value="CANCER/TESTIS ANTIGEN 55"/>
    <property type="match status" value="1"/>
</dbReference>
<gene>
    <name evidence="17" type="ORF">CVLEPA_LOCUS18466</name>
</gene>
<evidence type="ECO:0000313" key="17">
    <source>
        <dbReference type="EMBL" id="CAK8686545.1"/>
    </source>
</evidence>
<evidence type="ECO:0000256" key="2">
    <source>
        <dbReference type="ARBA" id="ARBA00005601"/>
    </source>
</evidence>